<dbReference type="PROSITE" id="PS50090">
    <property type="entry name" value="MYB_LIKE"/>
    <property type="match status" value="2"/>
</dbReference>
<dbReference type="AlphaFoldDB" id="A0A8J2X527"/>
<protein>
    <recommendedName>
        <fullName evidence="5">Myb-like domain-containing protein</fullName>
    </recommendedName>
</protein>
<dbReference type="EMBL" id="CAKKNE010000004">
    <property type="protein sequence ID" value="CAH0375251.1"/>
    <property type="molecule type" value="Genomic_DNA"/>
</dbReference>
<dbReference type="InterPro" id="IPR017930">
    <property type="entry name" value="Myb_dom"/>
</dbReference>
<dbReference type="Pfam" id="PF05721">
    <property type="entry name" value="PhyH"/>
    <property type="match status" value="1"/>
</dbReference>
<dbReference type="OrthoDB" id="4664297at2759"/>
<evidence type="ECO:0000313" key="3">
    <source>
        <dbReference type="EMBL" id="CAH0375251.1"/>
    </source>
</evidence>
<feature type="domain" description="Myb-like" evidence="1">
    <location>
        <begin position="148"/>
        <end position="189"/>
    </location>
</feature>
<dbReference type="Gene3D" id="2.60.120.620">
    <property type="entry name" value="q2cbj1_9rhob like domain"/>
    <property type="match status" value="1"/>
</dbReference>
<keyword evidence="4" id="KW-1185">Reference proteome</keyword>
<feature type="domain" description="Myb-like" evidence="1">
    <location>
        <begin position="190"/>
        <end position="233"/>
    </location>
</feature>
<name>A0A8J2X527_9STRA</name>
<dbReference type="InterPro" id="IPR009057">
    <property type="entry name" value="Homeodomain-like_sf"/>
</dbReference>
<gene>
    <name evidence="3" type="ORF">PECAL_4P25770</name>
</gene>
<dbReference type="InterPro" id="IPR008775">
    <property type="entry name" value="Phytyl_CoA_dOase-like"/>
</dbReference>
<dbReference type="SUPFAM" id="SSF51197">
    <property type="entry name" value="Clavaminate synthase-like"/>
    <property type="match status" value="1"/>
</dbReference>
<sequence>MLSQLTATYHDRGWCKVERCLDGATVQSFVDQLKRELRAPTVQGESGHDYRAIDLEESATWFRGTERRVVEVNPPGEGAHWSRIERAPRLVCALDALLGTWELPRNDAERTREWYCPIVFPEDPPCHTLTRPALSGEATWRDGFGDAWTSEEDEKLRKAARARPVDWKGISSELNRPVKHCRERWAAINPWAPDEDQTLAELHKTHGDAWSLLTSKLSAAGFEARTKRAVRARCALKASQKTINETPTLSNWRPVNRRRCLDRGFHVDPGPGFPMEGLRTLKGDRAQGAVVLVVLSDWPSNGGGTCVANGSHRWVREKLGEGPLPHSELNRWAIAEVARRRASRELRLDYEEGHGDVIEQICAKAGDVILMHPWAVHGGTTNLSTMPRLMANGMARVCNPGDGAFLKRPVGAMDEAAFLQMAAPVAPRVALRPERKSVAYVHVPKTGGSAVEAWLREAWPRRITLSGHHKLTLKDHQKNGGVVTLITLREPLERFVSTHAYWVHGAADEPWHRRSDDWVPCLGGTTTDFDLRSLTGFVAAARAGAIDLEAWDDWFGCAPFKRQMDWLSGGDVARAVVIRYASDPAVFAERVGGAVRMALGEAGDVPPMRVVNATRRREHCALADDDAAWVRERYAADAALWDRVNVGDGGFRAVF</sequence>
<evidence type="ECO:0008006" key="5">
    <source>
        <dbReference type="Google" id="ProtNLM"/>
    </source>
</evidence>
<comment type="caution">
    <text evidence="3">The sequence shown here is derived from an EMBL/GenBank/DDBJ whole genome shotgun (WGS) entry which is preliminary data.</text>
</comment>
<organism evidence="3 4">
    <name type="scientific">Pelagomonas calceolata</name>
    <dbReference type="NCBI Taxonomy" id="35677"/>
    <lineage>
        <taxon>Eukaryota</taxon>
        <taxon>Sar</taxon>
        <taxon>Stramenopiles</taxon>
        <taxon>Ochrophyta</taxon>
        <taxon>Pelagophyceae</taxon>
        <taxon>Pelagomonadales</taxon>
        <taxon>Pelagomonadaceae</taxon>
        <taxon>Pelagomonas</taxon>
    </lineage>
</organism>
<dbReference type="SMART" id="SM00717">
    <property type="entry name" value="SANT"/>
    <property type="match status" value="2"/>
</dbReference>
<dbReference type="PROSITE" id="PS51294">
    <property type="entry name" value="HTH_MYB"/>
    <property type="match status" value="1"/>
</dbReference>
<dbReference type="Proteomes" id="UP000789595">
    <property type="component" value="Unassembled WGS sequence"/>
</dbReference>
<dbReference type="Gene3D" id="3.40.50.300">
    <property type="entry name" value="P-loop containing nucleotide triphosphate hydrolases"/>
    <property type="match status" value="1"/>
</dbReference>
<proteinExistence type="predicted"/>
<dbReference type="InterPro" id="IPR027417">
    <property type="entry name" value="P-loop_NTPase"/>
</dbReference>
<dbReference type="Gene3D" id="1.10.10.60">
    <property type="entry name" value="Homeodomain-like"/>
    <property type="match status" value="2"/>
</dbReference>
<evidence type="ECO:0000313" key="4">
    <source>
        <dbReference type="Proteomes" id="UP000789595"/>
    </source>
</evidence>
<dbReference type="SUPFAM" id="SSF46689">
    <property type="entry name" value="Homeodomain-like"/>
    <property type="match status" value="1"/>
</dbReference>
<reference evidence="3" key="1">
    <citation type="submission" date="2021-11" db="EMBL/GenBank/DDBJ databases">
        <authorList>
            <consortium name="Genoscope - CEA"/>
            <person name="William W."/>
        </authorList>
    </citation>
    <scope>NUCLEOTIDE SEQUENCE</scope>
</reference>
<evidence type="ECO:0000259" key="1">
    <source>
        <dbReference type="PROSITE" id="PS50090"/>
    </source>
</evidence>
<dbReference type="Pfam" id="PF00249">
    <property type="entry name" value="Myb_DNA-binding"/>
    <property type="match status" value="2"/>
</dbReference>
<evidence type="ECO:0000259" key="2">
    <source>
        <dbReference type="PROSITE" id="PS51294"/>
    </source>
</evidence>
<accession>A0A8J2X527</accession>
<dbReference type="InterPro" id="IPR001005">
    <property type="entry name" value="SANT/Myb"/>
</dbReference>
<feature type="domain" description="HTH myb-type" evidence="2">
    <location>
        <begin position="147"/>
        <end position="185"/>
    </location>
</feature>